<dbReference type="PROSITE" id="PS50949">
    <property type="entry name" value="HTH_GNTR"/>
    <property type="match status" value="1"/>
</dbReference>
<dbReference type="CDD" id="cd07377">
    <property type="entry name" value="WHTH_GntR"/>
    <property type="match status" value="1"/>
</dbReference>
<keyword evidence="1" id="KW-0805">Transcription regulation</keyword>
<feature type="domain" description="HTH gntR-type" evidence="4">
    <location>
        <begin position="11"/>
        <end position="79"/>
    </location>
</feature>
<dbReference type="AlphaFoldDB" id="A0A1T4VAG2"/>
<reference evidence="5 6" key="1">
    <citation type="submission" date="2017-02" db="EMBL/GenBank/DDBJ databases">
        <authorList>
            <person name="Peterson S.W."/>
        </authorList>
    </citation>
    <scope>NUCLEOTIDE SEQUENCE [LARGE SCALE GENOMIC DNA]</scope>
    <source>
        <strain evidence="5 6">ATCC 35992</strain>
    </source>
</reference>
<dbReference type="Gene3D" id="1.10.10.10">
    <property type="entry name" value="Winged helix-like DNA-binding domain superfamily/Winged helix DNA-binding domain"/>
    <property type="match status" value="1"/>
</dbReference>
<dbReference type="Pfam" id="PF00392">
    <property type="entry name" value="GntR"/>
    <property type="match status" value="1"/>
</dbReference>
<dbReference type="SUPFAM" id="SSF46785">
    <property type="entry name" value="Winged helix' DNA-binding domain"/>
    <property type="match status" value="1"/>
</dbReference>
<dbReference type="InterPro" id="IPR036388">
    <property type="entry name" value="WH-like_DNA-bd_sf"/>
</dbReference>
<dbReference type="STRING" id="39495.SAMN02745111_00597"/>
<evidence type="ECO:0000256" key="1">
    <source>
        <dbReference type="ARBA" id="ARBA00023015"/>
    </source>
</evidence>
<dbReference type="PANTHER" id="PTHR38445">
    <property type="entry name" value="HTH-TYPE TRANSCRIPTIONAL REPRESSOR YTRA"/>
    <property type="match status" value="1"/>
</dbReference>
<dbReference type="SMART" id="SM00345">
    <property type="entry name" value="HTH_GNTR"/>
    <property type="match status" value="1"/>
</dbReference>
<sequence length="121" mass="13696">MNIVVNTKSGIPIYEQVSKQIRDEIIGERIKEGEMLPSIRGLAADLKISVITIKRAYEDLEKEGLIYSVAGKGFYVDNPDVQYLKEKMTLSIEEKLSGWINDAKQSGMSKEDAKDMIDILW</sequence>
<dbReference type="OrthoDB" id="9801546at2"/>
<evidence type="ECO:0000313" key="6">
    <source>
        <dbReference type="Proteomes" id="UP000190814"/>
    </source>
</evidence>
<dbReference type="EMBL" id="FUXZ01000003">
    <property type="protein sequence ID" value="SKA61944.1"/>
    <property type="molecule type" value="Genomic_DNA"/>
</dbReference>
<dbReference type="RefSeq" id="WP_078765483.1">
    <property type="nucleotide sequence ID" value="NZ_FUXZ01000003.1"/>
</dbReference>
<evidence type="ECO:0000313" key="5">
    <source>
        <dbReference type="EMBL" id="SKA61944.1"/>
    </source>
</evidence>
<evidence type="ECO:0000259" key="4">
    <source>
        <dbReference type="PROSITE" id="PS50949"/>
    </source>
</evidence>
<keyword evidence="3" id="KW-0804">Transcription</keyword>
<organism evidence="5 6">
    <name type="scientific">Eubacterium uniforme</name>
    <dbReference type="NCBI Taxonomy" id="39495"/>
    <lineage>
        <taxon>Bacteria</taxon>
        <taxon>Bacillati</taxon>
        <taxon>Bacillota</taxon>
        <taxon>Clostridia</taxon>
        <taxon>Eubacteriales</taxon>
        <taxon>Eubacteriaceae</taxon>
        <taxon>Eubacterium</taxon>
    </lineage>
</organism>
<gene>
    <name evidence="5" type="ORF">SAMN02745111_00597</name>
</gene>
<dbReference type="InterPro" id="IPR000524">
    <property type="entry name" value="Tscrpt_reg_HTH_GntR"/>
</dbReference>
<keyword evidence="6" id="KW-1185">Reference proteome</keyword>
<accession>A0A1T4VAG2</accession>
<dbReference type="GO" id="GO:0003700">
    <property type="term" value="F:DNA-binding transcription factor activity"/>
    <property type="evidence" value="ECO:0007669"/>
    <property type="project" value="InterPro"/>
</dbReference>
<proteinExistence type="predicted"/>
<dbReference type="InterPro" id="IPR036390">
    <property type="entry name" value="WH_DNA-bd_sf"/>
</dbReference>
<dbReference type="GO" id="GO:0003677">
    <property type="term" value="F:DNA binding"/>
    <property type="evidence" value="ECO:0007669"/>
    <property type="project" value="UniProtKB-KW"/>
</dbReference>
<keyword evidence="2" id="KW-0238">DNA-binding</keyword>
<dbReference type="PANTHER" id="PTHR38445:SF7">
    <property type="entry name" value="GNTR-FAMILY TRANSCRIPTIONAL REGULATOR"/>
    <property type="match status" value="1"/>
</dbReference>
<evidence type="ECO:0000256" key="2">
    <source>
        <dbReference type="ARBA" id="ARBA00023125"/>
    </source>
</evidence>
<protein>
    <submittedName>
        <fullName evidence="5">GntR family transcriptional regulator</fullName>
    </submittedName>
</protein>
<evidence type="ECO:0000256" key="3">
    <source>
        <dbReference type="ARBA" id="ARBA00023163"/>
    </source>
</evidence>
<dbReference type="Proteomes" id="UP000190814">
    <property type="component" value="Unassembled WGS sequence"/>
</dbReference>
<name>A0A1T4VAG2_9FIRM</name>